<name>A0A1G6EID5_9BACT</name>
<dbReference type="AlphaFoldDB" id="A0A1G6EID5"/>
<dbReference type="STRING" id="617002.SAMN05660653_02874"/>
<dbReference type="CDD" id="cd02798">
    <property type="entry name" value="tRNA_bind_CsaA"/>
    <property type="match status" value="1"/>
</dbReference>
<dbReference type="NCBIfam" id="NF007493">
    <property type="entry name" value="PRK10089.1-2"/>
    <property type="match status" value="1"/>
</dbReference>
<dbReference type="NCBIfam" id="TIGR02222">
    <property type="entry name" value="chap_CsaA"/>
    <property type="match status" value="1"/>
</dbReference>
<sequence>MSNETITWEEFQQVAIHAGTVVEVKASPKARKPAYVVMVDFGPEIGIKQTSARITDHYTPDELVGRQVVGVVNFPVKQIGPVRSEFLLTGFYRPDGTVILAVPDKKVPDGAKLG</sequence>
<reference evidence="5 6" key="1">
    <citation type="submission" date="2016-10" db="EMBL/GenBank/DDBJ databases">
        <authorList>
            <person name="de Groot N.N."/>
        </authorList>
    </citation>
    <scope>NUCLEOTIDE SEQUENCE [LARGE SCALE GENOMIC DNA]</scope>
    <source>
        <strain evidence="5 6">ASO4-2</strain>
    </source>
</reference>
<dbReference type="Proteomes" id="UP000198771">
    <property type="component" value="Unassembled WGS sequence"/>
</dbReference>
<dbReference type="InterPro" id="IPR002547">
    <property type="entry name" value="tRNA-bd_dom"/>
</dbReference>
<dbReference type="RefSeq" id="WP_092123271.1">
    <property type="nucleotide sequence ID" value="NZ_FMXO01000018.1"/>
</dbReference>
<evidence type="ECO:0000256" key="3">
    <source>
        <dbReference type="PROSITE-ProRule" id="PRU00209"/>
    </source>
</evidence>
<proteinExistence type="predicted"/>
<accession>A0A1G6EID5</accession>
<dbReference type="OrthoDB" id="9794564at2"/>
<evidence type="ECO:0000256" key="1">
    <source>
        <dbReference type="ARBA" id="ARBA00022555"/>
    </source>
</evidence>
<evidence type="ECO:0000259" key="4">
    <source>
        <dbReference type="PROSITE" id="PS50886"/>
    </source>
</evidence>
<evidence type="ECO:0000313" key="6">
    <source>
        <dbReference type="Proteomes" id="UP000198771"/>
    </source>
</evidence>
<organism evidence="5 6">
    <name type="scientific">Desulfonatronum thiosulfatophilum</name>
    <dbReference type="NCBI Taxonomy" id="617002"/>
    <lineage>
        <taxon>Bacteria</taxon>
        <taxon>Pseudomonadati</taxon>
        <taxon>Thermodesulfobacteriota</taxon>
        <taxon>Desulfovibrionia</taxon>
        <taxon>Desulfovibrionales</taxon>
        <taxon>Desulfonatronaceae</taxon>
        <taxon>Desulfonatronum</taxon>
    </lineage>
</organism>
<keyword evidence="6" id="KW-1185">Reference proteome</keyword>
<gene>
    <name evidence="5" type="ORF">SAMN05660653_02874</name>
</gene>
<dbReference type="FunFam" id="2.40.50.140:FF:000165">
    <property type="entry name" value="Chaperone CsaA"/>
    <property type="match status" value="1"/>
</dbReference>
<keyword evidence="1 3" id="KW-0820">tRNA-binding</keyword>
<dbReference type="InterPro" id="IPR012340">
    <property type="entry name" value="NA-bd_OB-fold"/>
</dbReference>
<keyword evidence="2 3" id="KW-0694">RNA-binding</keyword>
<feature type="domain" description="TRNA-binding" evidence="4">
    <location>
        <begin position="10"/>
        <end position="114"/>
    </location>
</feature>
<evidence type="ECO:0000313" key="5">
    <source>
        <dbReference type="EMBL" id="SDB57191.1"/>
    </source>
</evidence>
<dbReference type="InterPro" id="IPR008231">
    <property type="entry name" value="CsaA"/>
</dbReference>
<dbReference type="NCBIfam" id="NF007494">
    <property type="entry name" value="PRK10089.1-3"/>
    <property type="match status" value="1"/>
</dbReference>
<dbReference type="NCBIfam" id="NF007495">
    <property type="entry name" value="PRK10089.1-4"/>
    <property type="match status" value="1"/>
</dbReference>
<dbReference type="SUPFAM" id="SSF50249">
    <property type="entry name" value="Nucleic acid-binding proteins"/>
    <property type="match status" value="1"/>
</dbReference>
<protein>
    <submittedName>
        <fullName evidence="5">tRNA-binding protein</fullName>
    </submittedName>
</protein>
<dbReference type="Pfam" id="PF01588">
    <property type="entry name" value="tRNA_bind"/>
    <property type="match status" value="1"/>
</dbReference>
<dbReference type="PROSITE" id="PS50886">
    <property type="entry name" value="TRBD"/>
    <property type="match status" value="1"/>
</dbReference>
<dbReference type="GO" id="GO:0000049">
    <property type="term" value="F:tRNA binding"/>
    <property type="evidence" value="ECO:0007669"/>
    <property type="project" value="UniProtKB-UniRule"/>
</dbReference>
<dbReference type="Gene3D" id="2.40.50.140">
    <property type="entry name" value="Nucleic acid-binding proteins"/>
    <property type="match status" value="1"/>
</dbReference>
<evidence type="ECO:0000256" key="2">
    <source>
        <dbReference type="ARBA" id="ARBA00022884"/>
    </source>
</evidence>
<dbReference type="EMBL" id="FMXO01000018">
    <property type="protein sequence ID" value="SDB57191.1"/>
    <property type="molecule type" value="Genomic_DNA"/>
</dbReference>